<organism evidence="2 3">
    <name type="scientific">Myodes glareolus</name>
    <name type="common">Bank vole</name>
    <name type="synonym">Clethrionomys glareolus</name>
    <dbReference type="NCBI Taxonomy" id="447135"/>
    <lineage>
        <taxon>Eukaryota</taxon>
        <taxon>Metazoa</taxon>
        <taxon>Chordata</taxon>
        <taxon>Craniata</taxon>
        <taxon>Vertebrata</taxon>
        <taxon>Euteleostomi</taxon>
        <taxon>Mammalia</taxon>
        <taxon>Eutheria</taxon>
        <taxon>Euarchontoglires</taxon>
        <taxon>Glires</taxon>
        <taxon>Rodentia</taxon>
        <taxon>Myomorpha</taxon>
        <taxon>Muroidea</taxon>
        <taxon>Cricetidae</taxon>
        <taxon>Arvicolinae</taxon>
        <taxon>Myodes</taxon>
    </lineage>
</organism>
<accession>A0AAW0J9J9</accession>
<feature type="compositionally biased region" description="Basic and acidic residues" evidence="1">
    <location>
        <begin position="1"/>
        <end position="13"/>
    </location>
</feature>
<reference evidence="2 3" key="1">
    <citation type="journal article" date="2023" name="bioRxiv">
        <title>Conserved and derived expression patterns and positive selection on dental genes reveal complex evolutionary context of ever-growing rodent molars.</title>
        <authorList>
            <person name="Calamari Z.T."/>
            <person name="Song A."/>
            <person name="Cohen E."/>
            <person name="Akter M."/>
            <person name="Roy R.D."/>
            <person name="Hallikas O."/>
            <person name="Christensen M.M."/>
            <person name="Li P."/>
            <person name="Marangoni P."/>
            <person name="Jernvall J."/>
            <person name="Klein O.D."/>
        </authorList>
    </citation>
    <scope>NUCLEOTIDE SEQUENCE [LARGE SCALE GENOMIC DNA]</scope>
    <source>
        <strain evidence="2">V071</strain>
    </source>
</reference>
<evidence type="ECO:0000256" key="1">
    <source>
        <dbReference type="SAM" id="MobiDB-lite"/>
    </source>
</evidence>
<feature type="compositionally biased region" description="Basic and acidic residues" evidence="1">
    <location>
        <begin position="23"/>
        <end position="34"/>
    </location>
</feature>
<evidence type="ECO:0000313" key="3">
    <source>
        <dbReference type="Proteomes" id="UP001488838"/>
    </source>
</evidence>
<gene>
    <name evidence="2" type="ORF">U0070_027384</name>
</gene>
<dbReference type="AlphaFoldDB" id="A0AAW0J9J9"/>
<name>A0AAW0J9J9_MYOGA</name>
<proteinExistence type="predicted"/>
<protein>
    <submittedName>
        <fullName evidence="2">Uncharacterized protein</fullName>
    </submittedName>
</protein>
<evidence type="ECO:0000313" key="2">
    <source>
        <dbReference type="EMBL" id="KAK7823177.1"/>
    </source>
</evidence>
<sequence length="76" mass="8580">MDELKITRRRELSSETSAGNGPHFRDNFVSKEELLGSSSNHNEKSFAVSTKEKDQSDLNRRLTLQLIHVDVLPVLG</sequence>
<feature type="region of interest" description="Disordered" evidence="1">
    <location>
        <begin position="1"/>
        <end position="56"/>
    </location>
</feature>
<comment type="caution">
    <text evidence="2">The sequence shown here is derived from an EMBL/GenBank/DDBJ whole genome shotgun (WGS) entry which is preliminary data.</text>
</comment>
<keyword evidence="3" id="KW-1185">Reference proteome</keyword>
<dbReference type="Proteomes" id="UP001488838">
    <property type="component" value="Unassembled WGS sequence"/>
</dbReference>
<dbReference type="EMBL" id="JBBHLL010000054">
    <property type="protein sequence ID" value="KAK7823177.1"/>
    <property type="molecule type" value="Genomic_DNA"/>
</dbReference>